<dbReference type="EMBL" id="JACLAW010000001">
    <property type="protein sequence ID" value="MBC2664164.1"/>
    <property type="molecule type" value="Genomic_DNA"/>
</dbReference>
<dbReference type="Pfam" id="PF00126">
    <property type="entry name" value="HTH_1"/>
    <property type="match status" value="1"/>
</dbReference>
<dbReference type="PANTHER" id="PTHR30118:SF15">
    <property type="entry name" value="TRANSCRIPTIONAL REGULATORY PROTEIN"/>
    <property type="match status" value="1"/>
</dbReference>
<organism evidence="6 7">
    <name type="scientific">Novosphingobium flavum</name>
    <dbReference type="NCBI Taxonomy" id="1778672"/>
    <lineage>
        <taxon>Bacteria</taxon>
        <taxon>Pseudomonadati</taxon>
        <taxon>Pseudomonadota</taxon>
        <taxon>Alphaproteobacteria</taxon>
        <taxon>Sphingomonadales</taxon>
        <taxon>Sphingomonadaceae</taxon>
        <taxon>Novosphingobium</taxon>
    </lineage>
</organism>
<evidence type="ECO:0000313" key="7">
    <source>
        <dbReference type="Proteomes" id="UP000566813"/>
    </source>
</evidence>
<comment type="similarity">
    <text evidence="1">Belongs to the LysR transcriptional regulatory family.</text>
</comment>
<evidence type="ECO:0000256" key="4">
    <source>
        <dbReference type="ARBA" id="ARBA00023163"/>
    </source>
</evidence>
<reference evidence="6 7" key="1">
    <citation type="submission" date="2020-08" db="EMBL/GenBank/DDBJ databases">
        <title>The genome sequence of type strain Novosphingobium flavum NBRC 111647.</title>
        <authorList>
            <person name="Liu Y."/>
        </authorList>
    </citation>
    <scope>NUCLEOTIDE SEQUENCE [LARGE SCALE GENOMIC DNA]</scope>
    <source>
        <strain evidence="6 7">NBRC 111647</strain>
    </source>
</reference>
<evidence type="ECO:0000256" key="2">
    <source>
        <dbReference type="ARBA" id="ARBA00023015"/>
    </source>
</evidence>
<dbReference type="InterPro" id="IPR036390">
    <property type="entry name" value="WH_DNA-bd_sf"/>
</dbReference>
<accession>A0A7X1FNT6</accession>
<dbReference type="InterPro" id="IPR005119">
    <property type="entry name" value="LysR_subst-bd"/>
</dbReference>
<evidence type="ECO:0000259" key="5">
    <source>
        <dbReference type="PROSITE" id="PS50931"/>
    </source>
</evidence>
<protein>
    <submittedName>
        <fullName evidence="6">LysR family transcriptional regulator</fullName>
    </submittedName>
</protein>
<dbReference type="Pfam" id="PF03466">
    <property type="entry name" value="LysR_substrate"/>
    <property type="match status" value="1"/>
</dbReference>
<dbReference type="AlphaFoldDB" id="A0A7X1FNT6"/>
<dbReference type="InterPro" id="IPR037402">
    <property type="entry name" value="YidZ_PBP2"/>
</dbReference>
<dbReference type="SUPFAM" id="SSF53850">
    <property type="entry name" value="Periplasmic binding protein-like II"/>
    <property type="match status" value="1"/>
</dbReference>
<keyword evidence="2" id="KW-0805">Transcription regulation</keyword>
<keyword evidence="3" id="KW-0238">DNA-binding</keyword>
<evidence type="ECO:0000256" key="3">
    <source>
        <dbReference type="ARBA" id="ARBA00023125"/>
    </source>
</evidence>
<sequence>MTPLGLEVRHIEILEAVLAERHISRAAERLALSQPAVSNVMGQLRRHFSDDLLIRHGGQMVLTPFAHSLKEQVAATLKGIRALAKARPHFDPAANDRSFTLAMPPHVGAMVMPNLIQAIALVAPQVRLECVPLGSSWEQFGAGDIDIVLSNVNLLPPMTPNIIVFEDHWRCLVSAQQHFAGDTITRDELARLRFVEPLKEQRLAMPPMDLEAPHSAAVPMEIIPHIVAAGGGVSIVPASFAQFHQLSLPLRSCPLPFETPIIQCAMAWPFSQDHDPANIWLRDRVFAAAEPVSLRLAALEGGKGA</sequence>
<dbReference type="InterPro" id="IPR050389">
    <property type="entry name" value="LysR-type_TF"/>
</dbReference>
<dbReference type="GO" id="GO:0003677">
    <property type="term" value="F:DNA binding"/>
    <property type="evidence" value="ECO:0007669"/>
    <property type="project" value="UniProtKB-KW"/>
</dbReference>
<dbReference type="SUPFAM" id="SSF46785">
    <property type="entry name" value="Winged helix' DNA-binding domain"/>
    <property type="match status" value="1"/>
</dbReference>
<dbReference type="CDD" id="cd08417">
    <property type="entry name" value="PBP2_Nitroaromatics_like"/>
    <property type="match status" value="1"/>
</dbReference>
<dbReference type="InterPro" id="IPR036388">
    <property type="entry name" value="WH-like_DNA-bd_sf"/>
</dbReference>
<dbReference type="GO" id="GO:0003700">
    <property type="term" value="F:DNA-binding transcription factor activity"/>
    <property type="evidence" value="ECO:0007669"/>
    <property type="project" value="InterPro"/>
</dbReference>
<keyword evidence="4" id="KW-0804">Transcription</keyword>
<dbReference type="PRINTS" id="PR00039">
    <property type="entry name" value="HTHLYSR"/>
</dbReference>
<dbReference type="InterPro" id="IPR000847">
    <property type="entry name" value="LysR_HTH_N"/>
</dbReference>
<keyword evidence="7" id="KW-1185">Reference proteome</keyword>
<dbReference type="PROSITE" id="PS50931">
    <property type="entry name" value="HTH_LYSR"/>
    <property type="match status" value="1"/>
</dbReference>
<evidence type="ECO:0000256" key="1">
    <source>
        <dbReference type="ARBA" id="ARBA00009437"/>
    </source>
</evidence>
<evidence type="ECO:0000313" key="6">
    <source>
        <dbReference type="EMBL" id="MBC2664164.1"/>
    </source>
</evidence>
<dbReference type="PANTHER" id="PTHR30118">
    <property type="entry name" value="HTH-TYPE TRANSCRIPTIONAL REGULATOR LEUO-RELATED"/>
    <property type="match status" value="1"/>
</dbReference>
<dbReference type="Proteomes" id="UP000566813">
    <property type="component" value="Unassembled WGS sequence"/>
</dbReference>
<name>A0A7X1FNT6_9SPHN</name>
<proteinExistence type="inferred from homology"/>
<feature type="domain" description="HTH lysR-type" evidence="5">
    <location>
        <begin position="6"/>
        <end position="63"/>
    </location>
</feature>
<dbReference type="Gene3D" id="1.10.10.10">
    <property type="entry name" value="Winged helix-like DNA-binding domain superfamily/Winged helix DNA-binding domain"/>
    <property type="match status" value="1"/>
</dbReference>
<gene>
    <name evidence="6" type="ORF">H7F51_01385</name>
</gene>
<dbReference type="Gene3D" id="3.40.190.10">
    <property type="entry name" value="Periplasmic binding protein-like II"/>
    <property type="match status" value="2"/>
</dbReference>
<comment type="caution">
    <text evidence="6">The sequence shown here is derived from an EMBL/GenBank/DDBJ whole genome shotgun (WGS) entry which is preliminary data.</text>
</comment>